<dbReference type="STRING" id="6945.B7QL49"/>
<reference evidence="1 3" key="1">
    <citation type="submission" date="2008-03" db="EMBL/GenBank/DDBJ databases">
        <title>Annotation of Ixodes scapularis.</title>
        <authorList>
            <consortium name="Ixodes scapularis Genome Project Consortium"/>
            <person name="Caler E."/>
            <person name="Hannick L.I."/>
            <person name="Bidwell S."/>
            <person name="Joardar V."/>
            <person name="Thiagarajan M."/>
            <person name="Amedeo P."/>
            <person name="Galinsky K.J."/>
            <person name="Schobel S."/>
            <person name="Inman J."/>
            <person name="Hostetler J."/>
            <person name="Miller J."/>
            <person name="Hammond M."/>
            <person name="Megy K."/>
            <person name="Lawson D."/>
            <person name="Kodira C."/>
            <person name="Sutton G."/>
            <person name="Meyer J."/>
            <person name="Hill C.A."/>
            <person name="Birren B."/>
            <person name="Nene V."/>
            <person name="Collins F."/>
            <person name="Alarcon-Chaidez F."/>
            <person name="Wikel S."/>
            <person name="Strausberg R."/>
        </authorList>
    </citation>
    <scope>NUCLEOTIDE SEQUENCE [LARGE SCALE GENOMIC DNA]</scope>
    <source>
        <strain evidence="3">Wikel</strain>
        <strain evidence="1">Wikel colony</strain>
    </source>
</reference>
<protein>
    <submittedName>
        <fullName evidence="1 2">Uncharacterized protein</fullName>
    </submittedName>
</protein>
<dbReference type="PANTHER" id="PTHR46406:SF1">
    <property type="entry name" value="NITRIC OXIDE-ASSOCIATED PROTEIN 1"/>
    <property type="match status" value="1"/>
</dbReference>
<dbReference type="PANTHER" id="PTHR46406">
    <property type="entry name" value="NITRIC OXIDE-ASSOCIATED PROTEIN 1"/>
    <property type="match status" value="1"/>
</dbReference>
<evidence type="ECO:0000313" key="2">
    <source>
        <dbReference type="EnsemblMetazoa" id="ISCW014370-PA"/>
    </source>
</evidence>
<organism>
    <name type="scientific">Ixodes scapularis</name>
    <name type="common">Black-legged tick</name>
    <name type="synonym">Deer tick</name>
    <dbReference type="NCBI Taxonomy" id="6945"/>
    <lineage>
        <taxon>Eukaryota</taxon>
        <taxon>Metazoa</taxon>
        <taxon>Ecdysozoa</taxon>
        <taxon>Arthropoda</taxon>
        <taxon>Chelicerata</taxon>
        <taxon>Arachnida</taxon>
        <taxon>Acari</taxon>
        <taxon>Parasitiformes</taxon>
        <taxon>Ixodida</taxon>
        <taxon>Ixodoidea</taxon>
        <taxon>Ixodidae</taxon>
        <taxon>Ixodinae</taxon>
        <taxon>Ixodes</taxon>
    </lineage>
</organism>
<proteinExistence type="predicted"/>
<dbReference type="EMBL" id="DS963660">
    <property type="protein sequence ID" value="EEC19571.1"/>
    <property type="molecule type" value="Genomic_DNA"/>
</dbReference>
<keyword evidence="3" id="KW-1185">Reference proteome</keyword>
<dbReference type="InParanoid" id="B7QL49"/>
<dbReference type="PaxDb" id="6945-B7QL49"/>
<evidence type="ECO:0000313" key="1">
    <source>
        <dbReference type="EMBL" id="EEC19571.1"/>
    </source>
</evidence>
<dbReference type="InterPro" id="IPR052807">
    <property type="entry name" value="Mito_transl_resp_regulator"/>
</dbReference>
<dbReference type="EMBL" id="ABJB010515591">
    <property type="status" value="NOT_ANNOTATED_CDS"/>
    <property type="molecule type" value="Genomic_DNA"/>
</dbReference>
<reference evidence="2" key="2">
    <citation type="submission" date="2020-05" db="UniProtKB">
        <authorList>
            <consortium name="EnsemblMetazoa"/>
        </authorList>
    </citation>
    <scope>IDENTIFICATION</scope>
    <source>
        <strain evidence="2">wikel</strain>
    </source>
</reference>
<dbReference type="VEuPathDB" id="VectorBase:ISCW014370"/>
<name>B7QL49_IXOSC</name>
<evidence type="ECO:0000313" key="3">
    <source>
        <dbReference type="Proteomes" id="UP000001555"/>
    </source>
</evidence>
<dbReference type="EnsemblMetazoa" id="ISCW014370-RA">
    <property type="protein sequence ID" value="ISCW014370-PA"/>
    <property type="gene ID" value="ISCW014370"/>
</dbReference>
<dbReference type="EMBL" id="ABJB010294677">
    <property type="status" value="NOT_ANNOTATED_CDS"/>
    <property type="molecule type" value="Genomic_DNA"/>
</dbReference>
<dbReference type="HOGENOM" id="CLU_2335967_0_0_1"/>
<dbReference type="VEuPathDB" id="VectorBase:ISCP_013683"/>
<accession>B7QL49</accession>
<dbReference type="VEuPathDB" id="VectorBase:ISCI014370"/>
<dbReference type="AlphaFoldDB" id="B7QL49"/>
<dbReference type="Proteomes" id="UP000001555">
    <property type="component" value="Unassembled WGS sequence"/>
</dbReference>
<dbReference type="OrthoDB" id="1696305at2759"/>
<gene>
    <name evidence="1" type="ORF">IscW_ISCW014370</name>
</gene>
<sequence length="98" mass="11187">MTFKAKNSDSETVAFRKPYNSETSIFKRSHFCYDTPGAVYRDQILDILTLEELLKVLPKEIITPRTVLLRLNQTLYLSGLARVDLLQVPVSSSPSEHM</sequence>